<keyword evidence="2" id="KW-0328">Glycosyltransferase</keyword>
<dbReference type="InterPro" id="IPR051939">
    <property type="entry name" value="Glycosyltr_41/O-GlcNAc_trsf"/>
</dbReference>
<dbReference type="Gene3D" id="3.40.50.11380">
    <property type="match status" value="1"/>
</dbReference>
<evidence type="ECO:0000256" key="1">
    <source>
        <dbReference type="ARBA" id="ARBA00004922"/>
    </source>
</evidence>
<dbReference type="Gene3D" id="3.40.50.2000">
    <property type="entry name" value="Glycogen Phosphorylase B"/>
    <property type="match status" value="1"/>
</dbReference>
<comment type="caution">
    <text evidence="4">The sequence shown here is derived from an EMBL/GenBank/DDBJ whole genome shotgun (WGS) entry which is preliminary data.</text>
</comment>
<dbReference type="PANTHER" id="PTHR44835:SF1">
    <property type="entry name" value="PROTEIN O-GLCNAC TRANSFERASE"/>
    <property type="match status" value="1"/>
</dbReference>
<comment type="pathway">
    <text evidence="1">Protein modification; protein glycosylation.</text>
</comment>
<dbReference type="PANTHER" id="PTHR44835">
    <property type="entry name" value="UDP-N-ACETYLGLUCOSAMINE--PEPTIDE N-ACETYLGLUCOSAMINYLTRANSFERASE SPINDLY-RELATED"/>
    <property type="match status" value="1"/>
</dbReference>
<keyword evidence="5" id="KW-1185">Reference proteome</keyword>
<dbReference type="GO" id="GO:0016740">
    <property type="term" value="F:transferase activity"/>
    <property type="evidence" value="ECO:0007669"/>
    <property type="project" value="UniProtKB-KW"/>
</dbReference>
<dbReference type="Proteomes" id="UP001156664">
    <property type="component" value="Unassembled WGS sequence"/>
</dbReference>
<sequence length="638" mass="71204">MSQTDTIDSTAVQDALRALYAHVDEQVQQVEYAIACRPANVEDHIKSLGHLVGLCEKRPYDQLFELNTGAAGELCTRFAAIYHRILGDCSSKLSFKSVVMLTLQKRFISQVFEISGFRSERTLQTILRRRGKDFPDKALTQNQAALRNVLISSVGTLSAEELVQLSLDESETAALLAIGLLLDRMPTTLAGEAGRQFLLEQYNPYGALQPLDVYKALVANVWMLCSYSVCAGKHEIKKHLNAWYKRVHKAKGLRVHPTGSVRQPGNVDNKPVMAVMAESFSSAHAMYRWYAPIIKRLKADYFLCLVALRADVDEDSIALFDRFLEVSEEDELNVQNVMDACTPDIAYFMSVGMRSWSISMANLRWAPLQVMSFGHPATTHSTEMDLAFINTRTVGEPGIVAENMLVLDSEIGSLIEIHKDLRLPAPPELSNTEVRIAIPCNLMKINIGFMAALKEIERQAEKPVHFTFFPNQSGISHLTTALQIQRFFPNATVARRTSYDKYLALLNQHHLALSPFPFGNATSTIDCMVLGLPSIGLLGQEPHARSDFDVLAAFDLQEFCVADSVENYVHGVVRYINTPGLLDELRALVASKNFMERHQVSENPLSEEFCNALKWAHANVNLVKGPRGVVFESAGRWV</sequence>
<keyword evidence="3 4" id="KW-0808">Transferase</keyword>
<organism evidence="4 5">
    <name type="scientific">Limnobacter litoralis</name>
    <dbReference type="NCBI Taxonomy" id="481366"/>
    <lineage>
        <taxon>Bacteria</taxon>
        <taxon>Pseudomonadati</taxon>
        <taxon>Pseudomonadota</taxon>
        <taxon>Betaproteobacteria</taxon>
        <taxon>Burkholderiales</taxon>
        <taxon>Burkholderiaceae</taxon>
        <taxon>Limnobacter</taxon>
    </lineage>
</organism>
<evidence type="ECO:0000256" key="3">
    <source>
        <dbReference type="ARBA" id="ARBA00022679"/>
    </source>
</evidence>
<accession>A0ABQ5YSB5</accession>
<gene>
    <name evidence="4" type="primary">hmwC</name>
    <name evidence="4" type="ORF">GCM10007875_12590</name>
</gene>
<reference evidence="5" key="1">
    <citation type="journal article" date="2019" name="Int. J. Syst. Evol. Microbiol.">
        <title>The Global Catalogue of Microorganisms (GCM) 10K type strain sequencing project: providing services to taxonomists for standard genome sequencing and annotation.</title>
        <authorList>
            <consortium name="The Broad Institute Genomics Platform"/>
            <consortium name="The Broad Institute Genome Sequencing Center for Infectious Disease"/>
            <person name="Wu L."/>
            <person name="Ma J."/>
        </authorList>
    </citation>
    <scope>NUCLEOTIDE SEQUENCE [LARGE SCALE GENOMIC DNA]</scope>
    <source>
        <strain evidence="5">NBRC 105857</strain>
    </source>
</reference>
<proteinExistence type="predicted"/>
<protein>
    <submittedName>
        <fullName evidence="4">Glycosyl transferase</fullName>
    </submittedName>
</protein>
<dbReference type="EMBL" id="BSOJ01000012">
    <property type="protein sequence ID" value="GLR26171.1"/>
    <property type="molecule type" value="Genomic_DNA"/>
</dbReference>
<evidence type="ECO:0000313" key="4">
    <source>
        <dbReference type="EMBL" id="GLR26171.1"/>
    </source>
</evidence>
<name>A0ABQ5YSB5_9BURK</name>
<evidence type="ECO:0000256" key="2">
    <source>
        <dbReference type="ARBA" id="ARBA00022676"/>
    </source>
</evidence>
<dbReference type="RefSeq" id="WP_284280656.1">
    <property type="nucleotide sequence ID" value="NZ_BSOJ01000012.1"/>
</dbReference>
<evidence type="ECO:0000313" key="5">
    <source>
        <dbReference type="Proteomes" id="UP001156664"/>
    </source>
</evidence>